<dbReference type="Proteomes" id="UP000012046">
    <property type="component" value="Unassembled WGS sequence"/>
</dbReference>
<dbReference type="InterPro" id="IPR036388">
    <property type="entry name" value="WH-like_DNA-bd_sf"/>
</dbReference>
<keyword evidence="2" id="KW-1185">Reference proteome</keyword>
<sequence length="371" mass="43332">MQQESLVGSPLFSELLHQLYGSVVVGDWRPFLQLIMETTNSNKAFVSLKKTDPNSPLFMNITAKFDMPVDALVYYQQRPFDDPFFFDYVRYLPEGETIRPDDFININEYSTSEFSKKVLTPLRCHYVLGALLLRDHEHDAFFILNRGEEDDPFSYREQELIEQLKPHIQQSMRLFTLFRDVTNKNDMLSVVLNQNDKALLVINSNRKIKLSNHKADALLDNMPCFSIAGNRFRLKNTAENLRFQQLIEAYLQNDILNNDRLYLQLTETGIQLSLSIAPLRWLKLDSSEESLFLLTISYQQNICWQGVKEEYDLTSRELELVIALHSNQKLKDLSAEFEISYSTLRCHLRAIFKKCRINSQSELMLLLNQFS</sequence>
<dbReference type="eggNOG" id="COG2771">
    <property type="taxonomic scope" value="Bacteria"/>
</dbReference>
<comment type="caution">
    <text evidence="1">The sequence shown here is derived from an EMBL/GenBank/DDBJ whole genome shotgun (WGS) entry which is preliminary data.</text>
</comment>
<proteinExistence type="predicted"/>
<evidence type="ECO:0000313" key="1">
    <source>
        <dbReference type="EMBL" id="EHR42532.1"/>
    </source>
</evidence>
<protein>
    <submittedName>
        <fullName evidence="1">Response regulator receiver protein</fullName>
    </submittedName>
</protein>
<dbReference type="PATRIC" id="fig|1129374.4.peg.184"/>
<evidence type="ECO:0000313" key="2">
    <source>
        <dbReference type="Proteomes" id="UP000012046"/>
    </source>
</evidence>
<reference evidence="1 2" key="1">
    <citation type="journal article" date="2012" name="J. Bacteriol.">
        <title>Genome Sequence of Extracellular-Protease-Producing Alishewanella jeotgali Isolated from Traditional Korean Fermented Seafood.</title>
        <authorList>
            <person name="Jung J."/>
            <person name="Chun J."/>
            <person name="Park W."/>
        </authorList>
    </citation>
    <scope>NUCLEOTIDE SEQUENCE [LARGE SCALE GENOMIC DNA]</scope>
    <source>
        <strain evidence="1 2">KCTC 22429</strain>
    </source>
</reference>
<dbReference type="RefSeq" id="WP_008949252.1">
    <property type="nucleotide sequence ID" value="NZ_AHTH01000003.1"/>
</dbReference>
<dbReference type="GO" id="GO:0006355">
    <property type="term" value="P:regulation of DNA-templated transcription"/>
    <property type="evidence" value="ECO:0007669"/>
    <property type="project" value="InterPro"/>
</dbReference>
<name>H3ZA30_9ALTE</name>
<dbReference type="EMBL" id="AHTH01000003">
    <property type="protein sequence ID" value="EHR42532.1"/>
    <property type="molecule type" value="Genomic_DNA"/>
</dbReference>
<dbReference type="InterPro" id="IPR016032">
    <property type="entry name" value="Sig_transdc_resp-reg_C-effctor"/>
</dbReference>
<accession>H3ZA30</accession>
<gene>
    <name evidence="1" type="ORF">AJE_00909</name>
</gene>
<dbReference type="STRING" id="1129374.AJE_00909"/>
<dbReference type="AlphaFoldDB" id="H3ZA30"/>
<dbReference type="GO" id="GO:0003677">
    <property type="term" value="F:DNA binding"/>
    <property type="evidence" value="ECO:0007669"/>
    <property type="project" value="InterPro"/>
</dbReference>
<dbReference type="Gene3D" id="1.10.10.10">
    <property type="entry name" value="Winged helix-like DNA-binding domain superfamily/Winged helix DNA-binding domain"/>
    <property type="match status" value="1"/>
</dbReference>
<organism evidence="1 2">
    <name type="scientific">Alishewanella jeotgali KCTC 22429</name>
    <dbReference type="NCBI Taxonomy" id="1129374"/>
    <lineage>
        <taxon>Bacteria</taxon>
        <taxon>Pseudomonadati</taxon>
        <taxon>Pseudomonadota</taxon>
        <taxon>Gammaproteobacteria</taxon>
        <taxon>Alteromonadales</taxon>
        <taxon>Alteromonadaceae</taxon>
        <taxon>Alishewanella</taxon>
    </lineage>
</organism>
<dbReference type="SUPFAM" id="SSF46894">
    <property type="entry name" value="C-terminal effector domain of the bipartite response regulators"/>
    <property type="match status" value="1"/>
</dbReference>